<dbReference type="Pfam" id="PF21000">
    <property type="entry name" value="RMI1_N_N"/>
    <property type="match status" value="1"/>
</dbReference>
<proteinExistence type="inferred from homology"/>
<dbReference type="GO" id="GO:0000712">
    <property type="term" value="P:resolution of meiotic recombination intermediates"/>
    <property type="evidence" value="ECO:0007669"/>
    <property type="project" value="TreeGrafter"/>
</dbReference>
<feature type="region of interest" description="Disordered" evidence="3">
    <location>
        <begin position="130"/>
        <end position="188"/>
    </location>
</feature>
<dbReference type="HOGENOM" id="CLU_093893_0_0_1"/>
<feature type="domain" description="RecQ mediated genome instability protein 1 OB-fold" evidence="4">
    <location>
        <begin position="77"/>
        <end position="261"/>
    </location>
</feature>
<name>G0S2E2_CHATD</name>
<evidence type="ECO:0000256" key="2">
    <source>
        <dbReference type="ARBA" id="ARBA00018987"/>
    </source>
</evidence>
<dbReference type="GO" id="GO:0016604">
    <property type="term" value="C:nuclear body"/>
    <property type="evidence" value="ECO:0007669"/>
    <property type="project" value="TreeGrafter"/>
</dbReference>
<dbReference type="GO" id="GO:0031422">
    <property type="term" value="C:RecQ family helicase-topoisomerase III complex"/>
    <property type="evidence" value="ECO:0007669"/>
    <property type="project" value="TreeGrafter"/>
</dbReference>
<feature type="compositionally biased region" description="Low complexity" evidence="3">
    <location>
        <begin position="165"/>
        <end position="176"/>
    </location>
</feature>
<dbReference type="Proteomes" id="UP000008066">
    <property type="component" value="Unassembled WGS sequence"/>
</dbReference>
<protein>
    <recommendedName>
        <fullName evidence="2">RecQ-mediated genome instability protein 1</fullName>
    </recommendedName>
</protein>
<dbReference type="PANTHER" id="PTHR14790:SF15">
    <property type="entry name" value="RECQ-MEDIATED GENOME INSTABILITY PROTEIN 1"/>
    <property type="match status" value="1"/>
</dbReference>
<dbReference type="STRING" id="759272.G0S2E2"/>
<dbReference type="Gene3D" id="2.40.50.770">
    <property type="entry name" value="RecQ-mediated genome instability protein Rmi1, C-terminal domain"/>
    <property type="match status" value="1"/>
</dbReference>
<evidence type="ECO:0000259" key="4">
    <source>
        <dbReference type="Pfam" id="PF08585"/>
    </source>
</evidence>
<evidence type="ECO:0000256" key="3">
    <source>
        <dbReference type="SAM" id="MobiDB-lite"/>
    </source>
</evidence>
<dbReference type="OMA" id="MTSPDQI"/>
<accession>G0S2E2</accession>
<dbReference type="AlphaFoldDB" id="G0S2E2"/>
<reference evidence="6 7" key="1">
    <citation type="journal article" date="2011" name="Cell">
        <title>Insight into structure and assembly of the nuclear pore complex by utilizing the genome of a eukaryotic thermophile.</title>
        <authorList>
            <person name="Amlacher S."/>
            <person name="Sarges P."/>
            <person name="Flemming D."/>
            <person name="van Noort V."/>
            <person name="Kunze R."/>
            <person name="Devos D.P."/>
            <person name="Arumugam M."/>
            <person name="Bork P."/>
            <person name="Hurt E."/>
        </authorList>
    </citation>
    <scope>NUCLEOTIDE SEQUENCE [LARGE SCALE GENOMIC DNA]</scope>
    <source>
        <strain evidence="7">DSM 1495 / CBS 144.50 / IMI 039719</strain>
    </source>
</reference>
<dbReference type="InterPro" id="IPR013894">
    <property type="entry name" value="RMI1_OB"/>
</dbReference>
<evidence type="ECO:0000313" key="6">
    <source>
        <dbReference type="EMBL" id="EGS22175.1"/>
    </source>
</evidence>
<dbReference type="InterPro" id="IPR042470">
    <property type="entry name" value="RMI1_N_C_sf"/>
</dbReference>
<evidence type="ECO:0000313" key="7">
    <source>
        <dbReference type="Proteomes" id="UP000008066"/>
    </source>
</evidence>
<sequence>MSQPQTPLSIAQQLHTSLSQTQTPLPTLTWLQTLASSRNPPPSLSSLLATARMRLLNSDLTTPNLLDARWKAQHSLPANLAQGYIDKREGRLGREVVVQVVDIEDVSRPRWEQVEELEAEARGEYTKGREVVRLPLTPPGTEEDDVDTGVAEDDEFESQGPPSRGAVATNGTTGTAQQKSQKSDKNSTHKLVLQDCSGQKVYALELKRVPQLGVGRTPIGEKILLKATTLVARGVVLLEPANVVILGGKVDAWHRAWCETRVRRLREAVGAPPGDERGRRGYRDL</sequence>
<dbReference type="OrthoDB" id="341511at2759"/>
<gene>
    <name evidence="6" type="ORF">CTHT_0016920</name>
</gene>
<dbReference type="GeneID" id="18255730"/>
<feature type="compositionally biased region" description="Acidic residues" evidence="3">
    <location>
        <begin position="141"/>
        <end position="157"/>
    </location>
</feature>
<dbReference type="KEGG" id="cthr:CTHT_0016920"/>
<comment type="similarity">
    <text evidence="1">Belongs to the RMI1 family.</text>
</comment>
<feature type="domain" description="RMI1 N-terminal" evidence="5">
    <location>
        <begin position="18"/>
        <end position="62"/>
    </location>
</feature>
<dbReference type="InterPro" id="IPR049363">
    <property type="entry name" value="RMI1_N"/>
</dbReference>
<dbReference type="eggNOG" id="KOG3683">
    <property type="taxonomic scope" value="Eukaryota"/>
</dbReference>
<dbReference type="EMBL" id="GL988040">
    <property type="protein sequence ID" value="EGS22175.1"/>
    <property type="molecule type" value="Genomic_DNA"/>
</dbReference>
<dbReference type="RefSeq" id="XP_006692194.1">
    <property type="nucleotide sequence ID" value="XM_006692131.1"/>
</dbReference>
<dbReference type="PANTHER" id="PTHR14790">
    <property type="entry name" value="RECQ-MEDIATED GENOME INSTABILITY PROTEIN 1 RMI1"/>
    <property type="match status" value="1"/>
</dbReference>
<organism evidence="7">
    <name type="scientific">Chaetomium thermophilum (strain DSM 1495 / CBS 144.50 / IMI 039719)</name>
    <name type="common">Thermochaetoides thermophila</name>
    <dbReference type="NCBI Taxonomy" id="759272"/>
    <lineage>
        <taxon>Eukaryota</taxon>
        <taxon>Fungi</taxon>
        <taxon>Dikarya</taxon>
        <taxon>Ascomycota</taxon>
        <taxon>Pezizomycotina</taxon>
        <taxon>Sordariomycetes</taxon>
        <taxon>Sordariomycetidae</taxon>
        <taxon>Sordariales</taxon>
        <taxon>Chaetomiaceae</taxon>
        <taxon>Thermochaetoides</taxon>
    </lineage>
</organism>
<evidence type="ECO:0000259" key="5">
    <source>
        <dbReference type="Pfam" id="PF21000"/>
    </source>
</evidence>
<evidence type="ECO:0000256" key="1">
    <source>
        <dbReference type="ARBA" id="ARBA00006395"/>
    </source>
</evidence>
<dbReference type="GO" id="GO:0000724">
    <property type="term" value="P:double-strand break repair via homologous recombination"/>
    <property type="evidence" value="ECO:0007669"/>
    <property type="project" value="TreeGrafter"/>
</dbReference>
<dbReference type="Pfam" id="PF08585">
    <property type="entry name" value="RMI1_N_C"/>
    <property type="match status" value="1"/>
</dbReference>
<keyword evidence="7" id="KW-1185">Reference proteome</keyword>